<evidence type="ECO:0000256" key="3">
    <source>
        <dbReference type="ARBA" id="ARBA00023274"/>
    </source>
</evidence>
<dbReference type="OrthoDB" id="1882297at2759"/>
<protein>
    <submittedName>
        <fullName evidence="4">Uncharacterized protein</fullName>
    </submittedName>
</protein>
<dbReference type="GO" id="GO:0003729">
    <property type="term" value="F:mRNA binding"/>
    <property type="evidence" value="ECO:0007669"/>
    <property type="project" value="TreeGrafter"/>
</dbReference>
<keyword evidence="2" id="KW-0689">Ribosomal protein</keyword>
<gene>
    <name evidence="4" type="ORF">C0Q70_10954</name>
</gene>
<evidence type="ECO:0000256" key="2">
    <source>
        <dbReference type="ARBA" id="ARBA00022980"/>
    </source>
</evidence>
<dbReference type="GO" id="GO:0006412">
    <property type="term" value="P:translation"/>
    <property type="evidence" value="ECO:0007669"/>
    <property type="project" value="InterPro"/>
</dbReference>
<dbReference type="GO" id="GO:0003735">
    <property type="term" value="F:structural constituent of ribosome"/>
    <property type="evidence" value="ECO:0007669"/>
    <property type="project" value="InterPro"/>
</dbReference>
<proteinExistence type="inferred from homology"/>
<dbReference type="AlphaFoldDB" id="A0A2T7P4L6"/>
<dbReference type="InterPro" id="IPR036899">
    <property type="entry name" value="Ribosomal_uL13_sf"/>
</dbReference>
<name>A0A2T7P4L6_POMCA</name>
<comment type="caution">
    <text evidence="4">The sequence shown here is derived from an EMBL/GenBank/DDBJ whole genome shotgun (WGS) entry which is preliminary data.</text>
</comment>
<dbReference type="GO" id="GO:0022625">
    <property type="term" value="C:cytosolic large ribosomal subunit"/>
    <property type="evidence" value="ECO:0007669"/>
    <property type="project" value="TreeGrafter"/>
</dbReference>
<evidence type="ECO:0000313" key="5">
    <source>
        <dbReference type="Proteomes" id="UP000245119"/>
    </source>
</evidence>
<evidence type="ECO:0000256" key="1">
    <source>
        <dbReference type="ARBA" id="ARBA00006227"/>
    </source>
</evidence>
<dbReference type="PANTHER" id="PTHR11545:SF3">
    <property type="entry name" value="LARGE RIBOSOMAL SUBUNIT PROTEIN UL13"/>
    <property type="match status" value="1"/>
</dbReference>
<reference evidence="4 5" key="1">
    <citation type="submission" date="2018-04" db="EMBL/GenBank/DDBJ databases">
        <title>The genome of golden apple snail Pomacea canaliculata provides insight into stress tolerance and invasive adaptation.</title>
        <authorList>
            <person name="Liu C."/>
            <person name="Liu B."/>
            <person name="Ren Y."/>
            <person name="Zhang Y."/>
            <person name="Wang H."/>
            <person name="Li S."/>
            <person name="Jiang F."/>
            <person name="Yin L."/>
            <person name="Zhang G."/>
            <person name="Qian W."/>
            <person name="Fan W."/>
        </authorList>
    </citation>
    <scope>NUCLEOTIDE SEQUENCE [LARGE SCALE GENOMIC DNA]</scope>
    <source>
        <strain evidence="4">SZHN2017</strain>
        <tissue evidence="4">Muscle</tissue>
    </source>
</reference>
<dbReference type="Gene3D" id="3.90.1180.10">
    <property type="entry name" value="Ribosomal protein L13"/>
    <property type="match status" value="1"/>
</dbReference>
<dbReference type="SUPFAM" id="SSF52161">
    <property type="entry name" value="Ribosomal protein L13"/>
    <property type="match status" value="1"/>
</dbReference>
<dbReference type="STRING" id="400727.A0A2T7P4L6"/>
<organism evidence="4 5">
    <name type="scientific">Pomacea canaliculata</name>
    <name type="common">Golden apple snail</name>
    <dbReference type="NCBI Taxonomy" id="400727"/>
    <lineage>
        <taxon>Eukaryota</taxon>
        <taxon>Metazoa</taxon>
        <taxon>Spiralia</taxon>
        <taxon>Lophotrochozoa</taxon>
        <taxon>Mollusca</taxon>
        <taxon>Gastropoda</taxon>
        <taxon>Caenogastropoda</taxon>
        <taxon>Architaenioglossa</taxon>
        <taxon>Ampullarioidea</taxon>
        <taxon>Ampullariidae</taxon>
        <taxon>Pomacea</taxon>
    </lineage>
</organism>
<accession>A0A2T7P4L6</accession>
<dbReference type="Gene3D" id="6.10.250.3250">
    <property type="match status" value="1"/>
</dbReference>
<keyword evidence="5" id="KW-1185">Reference proteome</keyword>
<dbReference type="InterPro" id="IPR005822">
    <property type="entry name" value="Ribosomal_uL13"/>
</dbReference>
<sequence length="144" mass="16149">MGFQTKPLILDARGHLLGRLAAIVAKTLLQGGLERLKAFEGVPPPYDKQKRLVVPSALRVLRLGQNRKYCDLNRLSHEVGWKYQKVISTLEARRKVKAAQFHARKCKVEAQSGNELFHTNAQTTPRRSFHPSTRGPPACIAVTQ</sequence>
<keyword evidence="3" id="KW-0687">Ribonucleoprotein</keyword>
<evidence type="ECO:0000313" key="4">
    <source>
        <dbReference type="EMBL" id="PVD28367.1"/>
    </source>
</evidence>
<dbReference type="GO" id="GO:0017148">
    <property type="term" value="P:negative regulation of translation"/>
    <property type="evidence" value="ECO:0007669"/>
    <property type="project" value="TreeGrafter"/>
</dbReference>
<dbReference type="PANTHER" id="PTHR11545">
    <property type="entry name" value="RIBOSOMAL PROTEIN L13"/>
    <property type="match status" value="1"/>
</dbReference>
<comment type="similarity">
    <text evidence="1">Belongs to the universal ribosomal protein uL13 family.</text>
</comment>
<dbReference type="Proteomes" id="UP000245119">
    <property type="component" value="Linkage Group LG6"/>
</dbReference>
<dbReference type="EMBL" id="PZQS01000006">
    <property type="protein sequence ID" value="PVD28367.1"/>
    <property type="molecule type" value="Genomic_DNA"/>
</dbReference>